<keyword evidence="2" id="KW-0472">Membrane</keyword>
<evidence type="ECO:0000259" key="3">
    <source>
        <dbReference type="Pfam" id="PF06916"/>
    </source>
</evidence>
<reference evidence="4 5" key="1">
    <citation type="submission" date="2017-01" db="EMBL/GenBank/DDBJ databases">
        <title>Draft genome sequence of Diplodia seriata F98.1, a fungal species involved in grapevine trunk diseases.</title>
        <authorList>
            <person name="Robert-Siegwald G."/>
            <person name="Vallet J."/>
            <person name="Abou-Mansour E."/>
            <person name="Xu J."/>
            <person name="Rey P."/>
            <person name="Bertsch C."/>
            <person name="Rego C."/>
            <person name="Larignon P."/>
            <person name="Fontaine F."/>
            <person name="Lebrun M.-H."/>
        </authorList>
    </citation>
    <scope>NUCLEOTIDE SEQUENCE [LARGE SCALE GENOMIC DNA]</scope>
    <source>
        <strain evidence="4 5">F98.1</strain>
    </source>
</reference>
<dbReference type="AlphaFoldDB" id="A0A1S8B6Z3"/>
<evidence type="ECO:0000313" key="5">
    <source>
        <dbReference type="Proteomes" id="UP000190776"/>
    </source>
</evidence>
<proteinExistence type="predicted"/>
<organism evidence="4 5">
    <name type="scientific">Diplodia seriata</name>
    <dbReference type="NCBI Taxonomy" id="420778"/>
    <lineage>
        <taxon>Eukaryota</taxon>
        <taxon>Fungi</taxon>
        <taxon>Dikarya</taxon>
        <taxon>Ascomycota</taxon>
        <taxon>Pezizomycotina</taxon>
        <taxon>Dothideomycetes</taxon>
        <taxon>Dothideomycetes incertae sedis</taxon>
        <taxon>Botryosphaeriales</taxon>
        <taxon>Botryosphaeriaceae</taxon>
        <taxon>Diplodia</taxon>
    </lineage>
</organism>
<evidence type="ECO:0000313" key="4">
    <source>
        <dbReference type="EMBL" id="OMP83289.1"/>
    </source>
</evidence>
<gene>
    <name evidence="4" type="ORF">BK809_0004670</name>
</gene>
<dbReference type="EMBL" id="MSZU01000111">
    <property type="protein sequence ID" value="OMP83289.1"/>
    <property type="molecule type" value="Genomic_DNA"/>
</dbReference>
<protein>
    <recommendedName>
        <fullName evidence="3">DUF1279 domain-containing protein</fullName>
    </recommendedName>
</protein>
<comment type="caution">
    <text evidence="4">The sequence shown here is derived from an EMBL/GenBank/DDBJ whole genome shotgun (WGS) entry which is preliminary data.</text>
</comment>
<dbReference type="Pfam" id="PF06916">
    <property type="entry name" value="FAM210A-B_dom"/>
    <property type="match status" value="1"/>
</dbReference>
<sequence>MKPLRFASVATPFRSARLPVPPARQLTTTAARAQRTPTPPAVPRRLPRAWHVHARPGTAPASPLFRLLRGHAARRSNANSSKPPKLDPTPNLGSPDAAPSFSQRMRKLSREYGWVALGVYLGLSVLDFPFCFLAVRMLGTDRIGRWEHAAITAFWNLVHVAFPDVHREKKLEGAVETEAGQVRDGAVSDMEEVAAAAEANAGEEAIVAIWTQLALAYAIHKSFIFFRVPLTAAVTPKVVKVLRGWGWNIGKRKPKA</sequence>
<feature type="domain" description="DUF1279" evidence="3">
    <location>
        <begin position="103"/>
        <end position="236"/>
    </location>
</feature>
<dbReference type="GO" id="GO:0005739">
    <property type="term" value="C:mitochondrion"/>
    <property type="evidence" value="ECO:0007669"/>
    <property type="project" value="TreeGrafter"/>
</dbReference>
<keyword evidence="2" id="KW-0812">Transmembrane</keyword>
<accession>A0A1S8B6Z3</accession>
<evidence type="ECO:0000256" key="2">
    <source>
        <dbReference type="SAM" id="Phobius"/>
    </source>
</evidence>
<keyword evidence="2" id="KW-1133">Transmembrane helix</keyword>
<feature type="region of interest" description="Disordered" evidence="1">
    <location>
        <begin position="22"/>
        <end position="44"/>
    </location>
</feature>
<dbReference type="OrthoDB" id="426386at2759"/>
<dbReference type="Proteomes" id="UP000190776">
    <property type="component" value="Unassembled WGS sequence"/>
</dbReference>
<dbReference type="PANTHER" id="PTHR21377">
    <property type="entry name" value="PROTEIN FAM210B, MITOCHONDRIAL"/>
    <property type="match status" value="1"/>
</dbReference>
<evidence type="ECO:0000256" key="1">
    <source>
        <dbReference type="SAM" id="MobiDB-lite"/>
    </source>
</evidence>
<feature type="compositionally biased region" description="Low complexity" evidence="1">
    <location>
        <begin position="23"/>
        <end position="36"/>
    </location>
</feature>
<dbReference type="InterPro" id="IPR045866">
    <property type="entry name" value="FAM210A/B-like"/>
</dbReference>
<name>A0A1S8B6Z3_9PEZI</name>
<dbReference type="InterPro" id="IPR009688">
    <property type="entry name" value="FAM210A/B-like_dom"/>
</dbReference>
<feature type="transmembrane region" description="Helical" evidence="2">
    <location>
        <begin position="112"/>
        <end position="135"/>
    </location>
</feature>
<feature type="region of interest" description="Disordered" evidence="1">
    <location>
        <begin position="73"/>
        <end position="100"/>
    </location>
</feature>
<dbReference type="PANTHER" id="PTHR21377:SF0">
    <property type="entry name" value="PROTEIN FAM210B, MITOCHONDRIAL"/>
    <property type="match status" value="1"/>
</dbReference>